<reference evidence="1 2" key="1">
    <citation type="journal article" date="2018" name="Nat. Genet.">
        <title>The Rosa genome provides new insights in the design of modern roses.</title>
        <authorList>
            <person name="Bendahmane M."/>
        </authorList>
    </citation>
    <scope>NUCLEOTIDE SEQUENCE [LARGE SCALE GENOMIC DNA]</scope>
    <source>
        <strain evidence="2">cv. Old Blush</strain>
    </source>
</reference>
<organism evidence="1 2">
    <name type="scientific">Rosa chinensis</name>
    <name type="common">China rose</name>
    <dbReference type="NCBI Taxonomy" id="74649"/>
    <lineage>
        <taxon>Eukaryota</taxon>
        <taxon>Viridiplantae</taxon>
        <taxon>Streptophyta</taxon>
        <taxon>Embryophyta</taxon>
        <taxon>Tracheophyta</taxon>
        <taxon>Spermatophyta</taxon>
        <taxon>Magnoliopsida</taxon>
        <taxon>eudicotyledons</taxon>
        <taxon>Gunneridae</taxon>
        <taxon>Pentapetalae</taxon>
        <taxon>rosids</taxon>
        <taxon>fabids</taxon>
        <taxon>Rosales</taxon>
        <taxon>Rosaceae</taxon>
        <taxon>Rosoideae</taxon>
        <taxon>Rosoideae incertae sedis</taxon>
        <taxon>Rosa</taxon>
    </lineage>
</organism>
<evidence type="ECO:0000313" key="1">
    <source>
        <dbReference type="EMBL" id="PRQ44356.1"/>
    </source>
</evidence>
<name>A0A2P6RD55_ROSCH</name>
<dbReference type="Proteomes" id="UP000238479">
    <property type="component" value="Chromosome 3"/>
</dbReference>
<gene>
    <name evidence="1" type="ORF">RchiOBHm_Chr3g0478361</name>
</gene>
<dbReference type="Gramene" id="PRQ44356">
    <property type="protein sequence ID" value="PRQ44356"/>
    <property type="gene ID" value="RchiOBHm_Chr3g0478361"/>
</dbReference>
<comment type="caution">
    <text evidence="1">The sequence shown here is derived from an EMBL/GenBank/DDBJ whole genome shotgun (WGS) entry which is preliminary data.</text>
</comment>
<dbReference type="EMBL" id="PDCK01000041">
    <property type="protein sequence ID" value="PRQ44356.1"/>
    <property type="molecule type" value="Genomic_DNA"/>
</dbReference>
<keyword evidence="2" id="KW-1185">Reference proteome</keyword>
<accession>A0A2P6RD55</accession>
<sequence length="53" mass="6262">MSKPRPSHVIHPCIQNKEGVPPDQQRLIFASNWKMVELLQIITSKRSQLFTWF</sequence>
<dbReference type="AlphaFoldDB" id="A0A2P6RD55"/>
<evidence type="ECO:0000313" key="2">
    <source>
        <dbReference type="Proteomes" id="UP000238479"/>
    </source>
</evidence>
<dbReference type="Gene3D" id="3.10.20.90">
    <property type="entry name" value="Phosphatidylinositol 3-kinase Catalytic Subunit, Chain A, domain 1"/>
    <property type="match status" value="1"/>
</dbReference>
<proteinExistence type="predicted"/>
<protein>
    <submittedName>
        <fullName evidence="1">Uncharacterized protein</fullName>
    </submittedName>
</protein>